<keyword evidence="14" id="KW-0496">Mitochondrion</keyword>
<dbReference type="InterPro" id="IPR018109">
    <property type="entry name" value="Folylpolyglutamate_synth_CS"/>
</dbReference>
<dbReference type="AlphaFoldDB" id="A0A0A9YNY5"/>
<dbReference type="SUPFAM" id="SSF53244">
    <property type="entry name" value="MurD-like peptide ligases, peptide-binding domain"/>
    <property type="match status" value="1"/>
</dbReference>
<dbReference type="UniPathway" id="UPA00850"/>
<name>A0A0A9YNY5_LYGHE</name>
<organism evidence="20">
    <name type="scientific">Lygus hesperus</name>
    <name type="common">Western plant bug</name>
    <dbReference type="NCBI Taxonomy" id="30085"/>
    <lineage>
        <taxon>Eukaryota</taxon>
        <taxon>Metazoa</taxon>
        <taxon>Ecdysozoa</taxon>
        <taxon>Arthropoda</taxon>
        <taxon>Hexapoda</taxon>
        <taxon>Insecta</taxon>
        <taxon>Pterygota</taxon>
        <taxon>Neoptera</taxon>
        <taxon>Paraneoptera</taxon>
        <taxon>Hemiptera</taxon>
        <taxon>Heteroptera</taxon>
        <taxon>Panheteroptera</taxon>
        <taxon>Cimicomorpha</taxon>
        <taxon>Miridae</taxon>
        <taxon>Mirini</taxon>
        <taxon>Lygus</taxon>
    </lineage>
</organism>
<dbReference type="SUPFAM" id="SSF53623">
    <property type="entry name" value="MurD-like peptide ligases, catalytic domain"/>
    <property type="match status" value="1"/>
</dbReference>
<evidence type="ECO:0000256" key="6">
    <source>
        <dbReference type="ARBA" id="ARBA00022490"/>
    </source>
</evidence>
<evidence type="ECO:0000256" key="19">
    <source>
        <dbReference type="PIRSR" id="PIRSR038895-2"/>
    </source>
</evidence>
<gene>
    <name evidence="20" type="primary">FPGS_0</name>
    <name evidence="20" type="ORF">CM83_49254</name>
</gene>
<evidence type="ECO:0000256" key="17">
    <source>
        <dbReference type="PIRNR" id="PIRNR038895"/>
    </source>
</evidence>
<comment type="pathway">
    <text evidence="4 17">Cofactor biosynthesis; tetrahydrofolylpolyglutamate biosynthesis.</text>
</comment>
<comment type="function">
    <text evidence="17">Catalyzes conversion of folates to polyglutamate derivatives allowing concentration of folate compounds in the cell and the intracellular retention of these cofactors, which are important substrates for most of the folate-dependent enzymes that are involved in one-carbon transfer reactions involved in purine, pyrimidine and amino acid synthesis.</text>
</comment>
<dbReference type="GO" id="GO:0005524">
    <property type="term" value="F:ATP binding"/>
    <property type="evidence" value="ECO:0007669"/>
    <property type="project" value="UniProtKB-KW"/>
</dbReference>
<comment type="subcellular location">
    <subcellularLocation>
        <location evidence="3">Cytoplasm</location>
    </subcellularLocation>
    <subcellularLocation>
        <location evidence="1">Mitochondrion inner membrane</location>
    </subcellularLocation>
    <subcellularLocation>
        <location evidence="2">Mitochondrion matrix</location>
    </subcellularLocation>
</comment>
<evidence type="ECO:0000256" key="2">
    <source>
        <dbReference type="ARBA" id="ARBA00004305"/>
    </source>
</evidence>
<keyword evidence="11" id="KW-0999">Mitochondrion inner membrane</keyword>
<evidence type="ECO:0000256" key="9">
    <source>
        <dbReference type="ARBA" id="ARBA00022723"/>
    </source>
</evidence>
<keyword evidence="13 19" id="KW-0460">Magnesium</keyword>
<dbReference type="InterPro" id="IPR023600">
    <property type="entry name" value="Folylpolyglutamate_synth_euk"/>
</dbReference>
<sequence>MLPRLVGSRVDLRGPLSELLFHRGVASWRFVEMALKQSVSEDTKHFSSNSTAEPYTPASYQETVAALNGLQSGARSLQNSAATPSQSKNLKESLKYLQRCGVSLDAFEEQVPVIHVSGTKGKGSTCAICESILRSHGYRTGLYTSPHLVNVRERIRIDGVPLSTDAFSKYFWEVYHRLGNNKEHEMDMPMYFKYLTVMAFYVFMAEKVDVAIIEVGIGGELDCTNVLRKTPIVGITSLGLDHTQILGDTIEKIAWEKAGIMKSGSIALTIPNHQPSALQVIKERAVEKQAELYLVPDIEAYNLDASKLTLTHRLNSSLAIQLARSWIKWRENGPKSDLIKMETDLDDKTLQGILDCTWKGRFHIVRRGRHVFYLDGAHTIESTQLCAKWFNVTAPKIGKRVLVFNTTHGRSPMNLLKAFIASEIDVALFCSNNLSIESKKIPQDILNKNVTSSDAEKVMRHNLEVWRTLYKVGEDKSQAIFSVEETISFIDNIQDSCHVLVTGSIHLVGAVLTLIQEDM</sequence>
<dbReference type="PIRSF" id="PIRSF038895">
    <property type="entry name" value="FPGS"/>
    <property type="match status" value="1"/>
</dbReference>
<dbReference type="GO" id="GO:0005759">
    <property type="term" value="C:mitochondrial matrix"/>
    <property type="evidence" value="ECO:0007669"/>
    <property type="project" value="UniProtKB-SubCell"/>
</dbReference>
<keyword evidence="7 17" id="KW-0554">One-carbon metabolism</keyword>
<reference evidence="20" key="1">
    <citation type="journal article" date="2014" name="PLoS ONE">
        <title>Transcriptome-Based Identification of ABC Transporters in the Western Tarnished Plant Bug Lygus hesperus.</title>
        <authorList>
            <person name="Hull J.J."/>
            <person name="Chaney K."/>
            <person name="Geib S.M."/>
            <person name="Fabrick J.A."/>
            <person name="Brent C.S."/>
            <person name="Walsh D."/>
            <person name="Lavine L.C."/>
        </authorList>
    </citation>
    <scope>NUCLEOTIDE SEQUENCE</scope>
</reference>
<evidence type="ECO:0000256" key="14">
    <source>
        <dbReference type="ARBA" id="ARBA00023128"/>
    </source>
</evidence>
<evidence type="ECO:0000256" key="1">
    <source>
        <dbReference type="ARBA" id="ARBA00004273"/>
    </source>
</evidence>
<keyword evidence="9 19" id="KW-0479">Metal-binding</keyword>
<evidence type="ECO:0000256" key="4">
    <source>
        <dbReference type="ARBA" id="ARBA00005150"/>
    </source>
</evidence>
<comment type="catalytic activity">
    <reaction evidence="16 17">
        <text>(6S)-5,6,7,8-tetrahydrofolyl-(gamma-L-Glu)(n) + L-glutamate + ATP = (6S)-5,6,7,8-tetrahydrofolyl-(gamma-L-Glu)(n+1) + ADP + phosphate + H(+)</text>
        <dbReference type="Rhea" id="RHEA:10580"/>
        <dbReference type="Rhea" id="RHEA-COMP:14738"/>
        <dbReference type="Rhea" id="RHEA-COMP:14740"/>
        <dbReference type="ChEBI" id="CHEBI:15378"/>
        <dbReference type="ChEBI" id="CHEBI:29985"/>
        <dbReference type="ChEBI" id="CHEBI:30616"/>
        <dbReference type="ChEBI" id="CHEBI:43474"/>
        <dbReference type="ChEBI" id="CHEBI:141005"/>
        <dbReference type="ChEBI" id="CHEBI:456216"/>
        <dbReference type="EC" id="6.3.2.17"/>
    </reaction>
</comment>
<feature type="binding site" evidence="18">
    <location>
        <position position="361"/>
    </location>
    <ligand>
        <name>ATP</name>
        <dbReference type="ChEBI" id="CHEBI:30616"/>
    </ligand>
</feature>
<evidence type="ECO:0000313" key="20">
    <source>
        <dbReference type="EMBL" id="JAG33341.1"/>
    </source>
</evidence>
<dbReference type="Gene3D" id="3.40.1190.10">
    <property type="entry name" value="Mur-like, catalytic domain"/>
    <property type="match status" value="1"/>
</dbReference>
<evidence type="ECO:0000256" key="16">
    <source>
        <dbReference type="ARBA" id="ARBA00047493"/>
    </source>
</evidence>
<dbReference type="EMBL" id="GBHO01010263">
    <property type="protein sequence ID" value="JAG33341.1"/>
    <property type="molecule type" value="Transcribed_RNA"/>
</dbReference>
<evidence type="ECO:0000256" key="5">
    <source>
        <dbReference type="ARBA" id="ARBA00008276"/>
    </source>
</evidence>
<dbReference type="PROSITE" id="PS01011">
    <property type="entry name" value="FOLYLPOLYGLU_SYNT_1"/>
    <property type="match status" value="1"/>
</dbReference>
<dbReference type="InterPro" id="IPR036615">
    <property type="entry name" value="Mur_ligase_C_dom_sf"/>
</dbReference>
<keyword evidence="10 18" id="KW-0547">Nucleotide-binding</keyword>
<dbReference type="GO" id="GO:0005829">
    <property type="term" value="C:cytosol"/>
    <property type="evidence" value="ECO:0007669"/>
    <property type="project" value="TreeGrafter"/>
</dbReference>
<evidence type="ECO:0000256" key="12">
    <source>
        <dbReference type="ARBA" id="ARBA00022840"/>
    </source>
</evidence>
<dbReference type="GO" id="GO:0046872">
    <property type="term" value="F:metal ion binding"/>
    <property type="evidence" value="ECO:0007669"/>
    <property type="project" value="UniProtKB-KW"/>
</dbReference>
<dbReference type="GO" id="GO:0004326">
    <property type="term" value="F:tetrahydrofolylpolyglutamate synthase activity"/>
    <property type="evidence" value="ECO:0007669"/>
    <property type="project" value="UniProtKB-EC"/>
</dbReference>
<evidence type="ECO:0000256" key="18">
    <source>
        <dbReference type="PIRSR" id="PIRSR038895-1"/>
    </source>
</evidence>
<keyword evidence="15" id="KW-0472">Membrane</keyword>
<protein>
    <recommendedName>
        <fullName evidence="17">Folylpolyglutamate synthase</fullName>
        <ecNumber evidence="17">6.3.2.17</ecNumber>
    </recommendedName>
    <alternativeName>
        <fullName evidence="17">Folylpoly-gamma-glutamate synthetase</fullName>
    </alternativeName>
    <alternativeName>
        <fullName evidence="17">Tetrahydrofolylpolyglutamate synthase</fullName>
    </alternativeName>
</protein>
<keyword evidence="8 17" id="KW-0436">Ligase</keyword>
<reference evidence="20" key="2">
    <citation type="submission" date="2014-07" db="EMBL/GenBank/DDBJ databases">
        <authorList>
            <person name="Hull J."/>
        </authorList>
    </citation>
    <scope>NUCLEOTIDE SEQUENCE</scope>
</reference>
<accession>A0A0A9YNY5</accession>
<evidence type="ECO:0000256" key="7">
    <source>
        <dbReference type="ARBA" id="ARBA00022563"/>
    </source>
</evidence>
<feature type="binding site" evidence="19">
    <location>
        <position position="145"/>
    </location>
    <ligand>
        <name>Mg(2+)</name>
        <dbReference type="ChEBI" id="CHEBI:18420"/>
        <label>1</label>
    </ligand>
</feature>
<dbReference type="PANTHER" id="PTHR11136">
    <property type="entry name" value="FOLYLPOLYGLUTAMATE SYNTHASE-RELATED"/>
    <property type="match status" value="1"/>
</dbReference>
<proteinExistence type="inferred from homology"/>
<dbReference type="PANTHER" id="PTHR11136:SF5">
    <property type="entry name" value="FOLYLPOLYGLUTAMATE SYNTHASE, MITOCHONDRIAL"/>
    <property type="match status" value="1"/>
</dbReference>
<dbReference type="GO" id="GO:0006730">
    <property type="term" value="P:one-carbon metabolic process"/>
    <property type="evidence" value="ECO:0007669"/>
    <property type="project" value="UniProtKB-KW"/>
</dbReference>
<comment type="cofactor">
    <cofactor evidence="17">
        <name>a monovalent cation</name>
        <dbReference type="ChEBI" id="CHEBI:60242"/>
    </cofactor>
    <text evidence="17">A monovalent cation.</text>
</comment>
<dbReference type="PROSITE" id="PS01012">
    <property type="entry name" value="FOLYLPOLYGLU_SYNT_2"/>
    <property type="match status" value="1"/>
</dbReference>
<dbReference type="EC" id="6.3.2.17" evidence="17"/>
<dbReference type="InterPro" id="IPR001645">
    <property type="entry name" value="Folylpolyglutamate_synth"/>
</dbReference>
<dbReference type="GO" id="GO:0005743">
    <property type="term" value="C:mitochondrial inner membrane"/>
    <property type="evidence" value="ECO:0007669"/>
    <property type="project" value="UniProtKB-SubCell"/>
</dbReference>
<evidence type="ECO:0000256" key="8">
    <source>
        <dbReference type="ARBA" id="ARBA00022598"/>
    </source>
</evidence>
<keyword evidence="12 18" id="KW-0067">ATP-binding</keyword>
<dbReference type="InterPro" id="IPR036565">
    <property type="entry name" value="Mur-like_cat_sf"/>
</dbReference>
<dbReference type="Gene3D" id="3.90.190.20">
    <property type="entry name" value="Mur ligase, C-terminal domain"/>
    <property type="match status" value="1"/>
</dbReference>
<comment type="similarity">
    <text evidence="5 17">Belongs to the folylpolyglutamate synthase family.</text>
</comment>
<feature type="binding site" evidence="18">
    <location>
        <position position="375"/>
    </location>
    <ligand>
        <name>ATP</name>
        <dbReference type="ChEBI" id="CHEBI:30616"/>
    </ligand>
</feature>
<keyword evidence="6" id="KW-0963">Cytoplasm</keyword>
<evidence type="ECO:0000256" key="11">
    <source>
        <dbReference type="ARBA" id="ARBA00022792"/>
    </source>
</evidence>
<evidence type="ECO:0000256" key="3">
    <source>
        <dbReference type="ARBA" id="ARBA00004496"/>
    </source>
</evidence>
<evidence type="ECO:0000256" key="13">
    <source>
        <dbReference type="ARBA" id="ARBA00022842"/>
    </source>
</evidence>
<evidence type="ECO:0000256" key="10">
    <source>
        <dbReference type="ARBA" id="ARBA00022741"/>
    </source>
</evidence>
<feature type="binding site" evidence="19">
    <location>
        <position position="242"/>
    </location>
    <ligand>
        <name>Mg(2+)</name>
        <dbReference type="ChEBI" id="CHEBI:18420"/>
        <label>1</label>
    </ligand>
</feature>
<dbReference type="NCBIfam" id="TIGR01499">
    <property type="entry name" value="folC"/>
    <property type="match status" value="1"/>
</dbReference>
<evidence type="ECO:0000256" key="15">
    <source>
        <dbReference type="ARBA" id="ARBA00023136"/>
    </source>
</evidence>
<feature type="binding site" evidence="19">
    <location>
        <position position="214"/>
    </location>
    <ligand>
        <name>Mg(2+)</name>
        <dbReference type="ChEBI" id="CHEBI:18420"/>
        <label>1</label>
    </ligand>
</feature>